<gene>
    <name evidence="2" type="ORF">CHR55_09245</name>
</gene>
<dbReference type="AlphaFoldDB" id="A0A2A5JDM7"/>
<dbReference type="EMBL" id="NOVD01000004">
    <property type="protein sequence ID" value="PCK27684.1"/>
    <property type="molecule type" value="Genomic_DNA"/>
</dbReference>
<dbReference type="RefSeq" id="WP_020907073.1">
    <property type="nucleotide sequence ID" value="NZ_NOVD01000004.1"/>
</dbReference>
<evidence type="ECO:0000313" key="2">
    <source>
        <dbReference type="EMBL" id="PCK27684.1"/>
    </source>
</evidence>
<accession>A0A2A5JDM7</accession>
<evidence type="ECO:0000313" key="3">
    <source>
        <dbReference type="Proteomes" id="UP000230886"/>
    </source>
</evidence>
<reference evidence="2 3" key="1">
    <citation type="submission" date="2017-07" db="EMBL/GenBank/DDBJ databases">
        <title>Draft sequence of Rhodococcus enclensis 23b-28.</title>
        <authorList>
            <person name="Besaury L."/>
            <person name="Sancelme M."/>
            <person name="Amato P."/>
            <person name="Lallement A."/>
            <person name="Delort A.-M."/>
        </authorList>
    </citation>
    <scope>NUCLEOTIDE SEQUENCE [LARGE SCALE GENOMIC DNA]</scope>
    <source>
        <strain evidence="2 3">23b-28</strain>
    </source>
</reference>
<dbReference type="PANTHER" id="PTHR28008:SF1">
    <property type="entry name" value="DOMAIN PROTEIN, PUTATIVE (AFU_ORTHOLOGUE AFUA_3G10980)-RELATED"/>
    <property type="match status" value="1"/>
</dbReference>
<organism evidence="2 3">
    <name type="scientific">Rhodococcus qingshengii</name>
    <dbReference type="NCBI Taxonomy" id="334542"/>
    <lineage>
        <taxon>Bacteria</taxon>
        <taxon>Bacillati</taxon>
        <taxon>Actinomycetota</taxon>
        <taxon>Actinomycetes</taxon>
        <taxon>Mycobacteriales</taxon>
        <taxon>Nocardiaceae</taxon>
        <taxon>Rhodococcus</taxon>
        <taxon>Rhodococcus erythropolis group</taxon>
    </lineage>
</organism>
<dbReference type="PANTHER" id="PTHR28008">
    <property type="entry name" value="DOMAIN PROTEIN, PUTATIVE (AFU_ORTHOLOGUE AFUA_3G10980)-RELATED"/>
    <property type="match status" value="1"/>
</dbReference>
<feature type="transmembrane region" description="Helical" evidence="1">
    <location>
        <begin position="6"/>
        <end position="28"/>
    </location>
</feature>
<evidence type="ECO:0000256" key="1">
    <source>
        <dbReference type="SAM" id="Phobius"/>
    </source>
</evidence>
<comment type="caution">
    <text evidence="2">The sequence shown here is derived from an EMBL/GenBank/DDBJ whole genome shotgun (WGS) entry which is preliminary data.</text>
</comment>
<keyword evidence="1" id="KW-1133">Transmembrane helix</keyword>
<name>A0A2A5JDM7_RHOSG</name>
<proteinExistence type="predicted"/>
<dbReference type="GeneID" id="57487775"/>
<keyword evidence="1" id="KW-0472">Membrane</keyword>
<feature type="transmembrane region" description="Helical" evidence="1">
    <location>
        <begin position="40"/>
        <end position="66"/>
    </location>
</feature>
<keyword evidence="1" id="KW-0812">Transmembrane</keyword>
<dbReference type="Proteomes" id="UP000230886">
    <property type="component" value="Unassembled WGS sequence"/>
</dbReference>
<sequence length="120" mass="13038">MKNNRYWPLAIAVVIALIMLFSPGSTVPSSPENTDKITHTLMFAVLAITSLHARIPAWLTAVWLVIFAATSEVLQAALPISRSGSIWDGTADLLGIAIGIGIVSLVMRRRRARDDEPSRS</sequence>
<protein>
    <submittedName>
        <fullName evidence="2">Uncharacterized protein</fullName>
    </submittedName>
</protein>
<feature type="transmembrane region" description="Helical" evidence="1">
    <location>
        <begin position="86"/>
        <end position="107"/>
    </location>
</feature>